<feature type="compositionally biased region" description="Polar residues" evidence="1">
    <location>
        <begin position="251"/>
        <end position="260"/>
    </location>
</feature>
<protein>
    <submittedName>
        <fullName evidence="2">Uncharacterized protein</fullName>
    </submittedName>
</protein>
<feature type="compositionally biased region" description="Acidic residues" evidence="1">
    <location>
        <begin position="145"/>
        <end position="160"/>
    </location>
</feature>
<keyword evidence="3" id="KW-1185">Reference proteome</keyword>
<feature type="region of interest" description="Disordered" evidence="1">
    <location>
        <begin position="1"/>
        <end position="29"/>
    </location>
</feature>
<accession>A0A448XI02</accession>
<dbReference type="AlphaFoldDB" id="A0A448XI02"/>
<feature type="compositionally biased region" description="Basic residues" evidence="1">
    <location>
        <begin position="20"/>
        <end position="29"/>
    </location>
</feature>
<comment type="caution">
    <text evidence="2">The sequence shown here is derived from an EMBL/GenBank/DDBJ whole genome shotgun (WGS) entry which is preliminary data.</text>
</comment>
<dbReference type="Proteomes" id="UP000784294">
    <property type="component" value="Unassembled WGS sequence"/>
</dbReference>
<feature type="compositionally biased region" description="Acidic residues" evidence="1">
    <location>
        <begin position="117"/>
        <end position="136"/>
    </location>
</feature>
<feature type="region of interest" description="Disordered" evidence="1">
    <location>
        <begin position="111"/>
        <end position="164"/>
    </location>
</feature>
<evidence type="ECO:0000313" key="3">
    <source>
        <dbReference type="Proteomes" id="UP000784294"/>
    </source>
</evidence>
<proteinExistence type="predicted"/>
<organism evidence="2 3">
    <name type="scientific">Protopolystoma xenopodis</name>
    <dbReference type="NCBI Taxonomy" id="117903"/>
    <lineage>
        <taxon>Eukaryota</taxon>
        <taxon>Metazoa</taxon>
        <taxon>Spiralia</taxon>
        <taxon>Lophotrochozoa</taxon>
        <taxon>Platyhelminthes</taxon>
        <taxon>Monogenea</taxon>
        <taxon>Polyopisthocotylea</taxon>
        <taxon>Polystomatidea</taxon>
        <taxon>Polystomatidae</taxon>
        <taxon>Protopolystoma</taxon>
    </lineage>
</organism>
<reference evidence="2" key="1">
    <citation type="submission" date="2018-11" db="EMBL/GenBank/DDBJ databases">
        <authorList>
            <consortium name="Pathogen Informatics"/>
        </authorList>
    </citation>
    <scope>NUCLEOTIDE SEQUENCE</scope>
</reference>
<evidence type="ECO:0000256" key="1">
    <source>
        <dbReference type="SAM" id="MobiDB-lite"/>
    </source>
</evidence>
<dbReference type="EMBL" id="CAAALY010254461">
    <property type="protein sequence ID" value="VEL37267.1"/>
    <property type="molecule type" value="Genomic_DNA"/>
</dbReference>
<evidence type="ECO:0000313" key="2">
    <source>
        <dbReference type="EMBL" id="VEL37267.1"/>
    </source>
</evidence>
<feature type="region of interest" description="Disordered" evidence="1">
    <location>
        <begin position="251"/>
        <end position="275"/>
    </location>
</feature>
<sequence>MIGLMNTSMPPRPDIVYRRPPGHSNRRHGRHIRCSALRFSEQESSVEATKQALNNSTIGESRFLERQGNLLEARCRQISSRTSQDAGVVRKDLEGEGISVGGIVEKICEREEARREEEEECERGFEDDEEYYDDEEAYRIGRDDNGDELSDTEDENEEDKESTFFSQQVPIDQTNISAGGHLLKTIARISETVQNLEQLAQKMQTVRYSGRTSDIGLFSALSLLTAADILETARPMSNDITSGRLIGQTRADSTGQLEPSPSTPDDVPSAGAGSVSEAITGTPVVSCRTLALVDRPEAARWIYRNRERTRSALECLLACSLLRS</sequence>
<gene>
    <name evidence="2" type="ORF">PXEA_LOCUS30707</name>
</gene>
<name>A0A448XI02_9PLAT</name>